<dbReference type="RefSeq" id="WP_203668884.1">
    <property type="nucleotide sequence ID" value="NZ_BONO01000016.1"/>
</dbReference>
<organism evidence="10 11">
    <name type="scientific">Cellulomonas pakistanensis</name>
    <dbReference type="NCBI Taxonomy" id="992287"/>
    <lineage>
        <taxon>Bacteria</taxon>
        <taxon>Bacillati</taxon>
        <taxon>Actinomycetota</taxon>
        <taxon>Actinomycetes</taxon>
        <taxon>Micrococcales</taxon>
        <taxon>Cellulomonadaceae</taxon>
        <taxon>Cellulomonas</taxon>
    </lineage>
</organism>
<dbReference type="GO" id="GO:0004190">
    <property type="term" value="F:aspartic-type endopeptidase activity"/>
    <property type="evidence" value="ECO:0007669"/>
    <property type="project" value="InterPro"/>
</dbReference>
<keyword evidence="6 7" id="KW-0472">Membrane</keyword>
<protein>
    <submittedName>
        <fullName evidence="10">Prepilin peptidase</fullName>
    </submittedName>
</protein>
<dbReference type="GO" id="GO:0005886">
    <property type="term" value="C:plasma membrane"/>
    <property type="evidence" value="ECO:0007669"/>
    <property type="project" value="UniProtKB-SubCell"/>
</dbReference>
<comment type="caution">
    <text evidence="10">The sequence shown here is derived from an EMBL/GenBank/DDBJ whole genome shotgun (WGS) entry which is preliminary data.</text>
</comment>
<dbReference type="Pfam" id="PF06750">
    <property type="entry name" value="A24_N_bact"/>
    <property type="match status" value="1"/>
</dbReference>
<evidence type="ECO:0000313" key="10">
    <source>
        <dbReference type="EMBL" id="GIG36861.1"/>
    </source>
</evidence>
<gene>
    <name evidence="10" type="primary">pilD_2</name>
    <name evidence="10" type="ORF">Cpa01nite_22420</name>
</gene>
<dbReference type="InterPro" id="IPR000045">
    <property type="entry name" value="Prepilin_IV_endopep_pep"/>
</dbReference>
<evidence type="ECO:0000259" key="8">
    <source>
        <dbReference type="Pfam" id="PF01478"/>
    </source>
</evidence>
<comment type="subcellular location">
    <subcellularLocation>
        <location evidence="1">Cell membrane</location>
        <topology evidence="1">Multi-pass membrane protein</topology>
    </subcellularLocation>
</comment>
<feature type="transmembrane region" description="Helical" evidence="7">
    <location>
        <begin position="87"/>
        <end position="116"/>
    </location>
</feature>
<dbReference type="EMBL" id="BONO01000016">
    <property type="protein sequence ID" value="GIG36861.1"/>
    <property type="molecule type" value="Genomic_DNA"/>
</dbReference>
<dbReference type="InterPro" id="IPR050882">
    <property type="entry name" value="Prepilin_peptidase/N-MTase"/>
</dbReference>
<keyword evidence="4 7" id="KW-0812">Transmembrane</keyword>
<evidence type="ECO:0000256" key="7">
    <source>
        <dbReference type="SAM" id="Phobius"/>
    </source>
</evidence>
<evidence type="ECO:0000313" key="11">
    <source>
        <dbReference type="Proteomes" id="UP000642125"/>
    </source>
</evidence>
<evidence type="ECO:0000256" key="2">
    <source>
        <dbReference type="ARBA" id="ARBA00005801"/>
    </source>
</evidence>
<dbReference type="AlphaFoldDB" id="A0A919PA77"/>
<dbReference type="Proteomes" id="UP000642125">
    <property type="component" value="Unassembled WGS sequence"/>
</dbReference>
<feature type="transmembrane region" description="Helical" evidence="7">
    <location>
        <begin position="158"/>
        <end position="178"/>
    </location>
</feature>
<proteinExistence type="inferred from homology"/>
<dbReference type="GO" id="GO:0006465">
    <property type="term" value="P:signal peptide processing"/>
    <property type="evidence" value="ECO:0007669"/>
    <property type="project" value="TreeGrafter"/>
</dbReference>
<feature type="domain" description="Prepilin type IV endopeptidase peptidase" evidence="8">
    <location>
        <begin position="107"/>
        <end position="220"/>
    </location>
</feature>
<evidence type="ECO:0000256" key="1">
    <source>
        <dbReference type="ARBA" id="ARBA00004651"/>
    </source>
</evidence>
<evidence type="ECO:0000256" key="5">
    <source>
        <dbReference type="ARBA" id="ARBA00022989"/>
    </source>
</evidence>
<accession>A0A919PA77</accession>
<feature type="transmembrane region" description="Helical" evidence="7">
    <location>
        <begin position="208"/>
        <end position="227"/>
    </location>
</feature>
<evidence type="ECO:0000259" key="9">
    <source>
        <dbReference type="Pfam" id="PF06750"/>
    </source>
</evidence>
<name>A0A919PA77_9CELL</name>
<reference evidence="10" key="1">
    <citation type="submission" date="2021-01" db="EMBL/GenBank/DDBJ databases">
        <title>Whole genome shotgun sequence of Cellulomonas pakistanensis NBRC 110800.</title>
        <authorList>
            <person name="Komaki H."/>
            <person name="Tamura T."/>
        </authorList>
    </citation>
    <scope>NUCLEOTIDE SEQUENCE</scope>
    <source>
        <strain evidence="10">NBRC 110800</strain>
    </source>
</reference>
<evidence type="ECO:0000256" key="3">
    <source>
        <dbReference type="ARBA" id="ARBA00022475"/>
    </source>
</evidence>
<feature type="domain" description="Prepilin peptidase A24 N-terminal" evidence="9">
    <location>
        <begin position="13"/>
        <end position="93"/>
    </location>
</feature>
<dbReference type="Gene3D" id="1.20.120.1220">
    <property type="match status" value="1"/>
</dbReference>
<comment type="similarity">
    <text evidence="2">Belongs to the peptidase A24 family.</text>
</comment>
<dbReference type="PANTHER" id="PTHR30487">
    <property type="entry name" value="TYPE 4 PREPILIN-LIKE PROTEINS LEADER PEPTIDE-PROCESSING ENZYME"/>
    <property type="match status" value="1"/>
</dbReference>
<evidence type="ECO:0000256" key="4">
    <source>
        <dbReference type="ARBA" id="ARBA00022692"/>
    </source>
</evidence>
<sequence length="264" mass="26592">MPPTAALALAAAVLGLAIGSFLNVVIWRVPRGGSVTGPPSECPACGARIRPRDNVPVVSWLLLRARCRDCAAPISARYPLVEAGTAALFAAAAALVGPSWALPAVLYLAAVAVALALIDVDVHRLPDVIVLPSYPVLAVLLALAAWNPGGTSDWGALLRAGVAGVALLTFYLAAALAYPAGMGLGDVKLAGVLGLVLGWFGWDALVVGGFAAFLLGGVYAAVLVVLGRAGRGSGIPFGPWMLAGAFVGIAVGDPVGAWYVGLLG</sequence>
<feature type="transmembrane region" description="Helical" evidence="7">
    <location>
        <begin position="239"/>
        <end position="260"/>
    </location>
</feature>
<keyword evidence="5 7" id="KW-1133">Transmembrane helix</keyword>
<dbReference type="InterPro" id="IPR010627">
    <property type="entry name" value="Prepilin_pept_A24_N"/>
</dbReference>
<dbReference type="Pfam" id="PF01478">
    <property type="entry name" value="Peptidase_A24"/>
    <property type="match status" value="1"/>
</dbReference>
<dbReference type="PANTHER" id="PTHR30487:SF0">
    <property type="entry name" value="PREPILIN LEADER PEPTIDASE_N-METHYLTRANSFERASE-RELATED"/>
    <property type="match status" value="1"/>
</dbReference>
<evidence type="ECO:0000256" key="6">
    <source>
        <dbReference type="ARBA" id="ARBA00023136"/>
    </source>
</evidence>
<keyword evidence="11" id="KW-1185">Reference proteome</keyword>
<feature type="transmembrane region" description="Helical" evidence="7">
    <location>
        <begin position="128"/>
        <end position="146"/>
    </location>
</feature>
<keyword evidence="3" id="KW-1003">Cell membrane</keyword>